<evidence type="ECO:0000256" key="5">
    <source>
        <dbReference type="ARBA" id="ARBA00022917"/>
    </source>
</evidence>
<dbReference type="PANTHER" id="PTHR32328:SF0">
    <property type="entry name" value="L-SERYL-TRNA(SEC) SELENIUM TRANSFERASE"/>
    <property type="match status" value="1"/>
</dbReference>
<comment type="cofactor">
    <cofactor evidence="1 8 9">
        <name>pyridoxal 5'-phosphate</name>
        <dbReference type="ChEBI" id="CHEBI:597326"/>
    </cofactor>
</comment>
<evidence type="ECO:0000256" key="2">
    <source>
        <dbReference type="ARBA" id="ARBA00022490"/>
    </source>
</evidence>
<dbReference type="GO" id="GO:0001514">
    <property type="term" value="P:selenocysteine incorporation"/>
    <property type="evidence" value="ECO:0007669"/>
    <property type="project" value="UniProtKB-UniRule"/>
</dbReference>
<comment type="subcellular location">
    <subcellularLocation>
        <location evidence="8">Cytoplasm</location>
    </subcellularLocation>
</comment>
<dbReference type="EMBL" id="JXOK01000010">
    <property type="protein sequence ID" value="KIN11848.1"/>
    <property type="molecule type" value="Genomic_DNA"/>
</dbReference>
<evidence type="ECO:0000256" key="7">
    <source>
        <dbReference type="ARBA" id="ARBA00044507"/>
    </source>
</evidence>
<dbReference type="Gene3D" id="3.90.1150.180">
    <property type="match status" value="1"/>
</dbReference>
<evidence type="ECO:0000259" key="10">
    <source>
        <dbReference type="Pfam" id="PF12390"/>
    </source>
</evidence>
<comment type="pathway">
    <text evidence="8">Aminoacyl-tRNA biosynthesis; selenocysteinyl-tRNA(Sec) biosynthesis; selenocysteinyl-tRNA(Sec) from L-seryl-tRNA(Sec) (bacterial route): step 1/1.</text>
</comment>
<dbReference type="RefSeq" id="WP_041154575.1">
    <property type="nucleotide sequence ID" value="NZ_CBCRVP010000003.1"/>
</dbReference>
<comment type="caution">
    <text evidence="11">The sequence shown here is derived from an EMBL/GenBank/DDBJ whole genome shotgun (WGS) entry which is preliminary data.</text>
</comment>
<keyword evidence="5 8" id="KW-0648">Protein biosynthesis</keyword>
<dbReference type="EC" id="2.9.1.1" evidence="8"/>
<organism evidence="11 12">
    <name type="scientific">Vibrio mytili</name>
    <dbReference type="NCBI Taxonomy" id="50718"/>
    <lineage>
        <taxon>Bacteria</taxon>
        <taxon>Pseudomonadati</taxon>
        <taxon>Pseudomonadota</taxon>
        <taxon>Gammaproteobacteria</taxon>
        <taxon>Vibrionales</taxon>
        <taxon>Vibrionaceae</taxon>
        <taxon>Vibrio</taxon>
    </lineage>
</organism>
<feature type="modified residue" description="N6-(pyridoxal phosphate)lysine" evidence="8 9">
    <location>
        <position position="301"/>
    </location>
</feature>
<evidence type="ECO:0000256" key="9">
    <source>
        <dbReference type="PIRSR" id="PIRSR618319-50"/>
    </source>
</evidence>
<dbReference type="GO" id="GO:0004125">
    <property type="term" value="F:L-seryl-tRNA(Sec) selenium transferase activity"/>
    <property type="evidence" value="ECO:0007669"/>
    <property type="project" value="UniProtKB-UniRule"/>
</dbReference>
<gene>
    <name evidence="8" type="primary">selA</name>
    <name evidence="11" type="ORF">SU60_04805</name>
</gene>
<dbReference type="InterPro" id="IPR015421">
    <property type="entry name" value="PyrdxlP-dep_Trfase_major"/>
</dbReference>
<dbReference type="UniPathway" id="UPA00906">
    <property type="reaction ID" value="UER00896"/>
</dbReference>
<keyword evidence="3 8" id="KW-0808">Transferase</keyword>
<dbReference type="InterPro" id="IPR015424">
    <property type="entry name" value="PyrdxlP-dep_Trfase"/>
</dbReference>
<keyword evidence="12" id="KW-1185">Reference proteome</keyword>
<name>A0A0C3EBM7_9VIBR</name>
<evidence type="ECO:0000313" key="11">
    <source>
        <dbReference type="EMBL" id="KIN11848.1"/>
    </source>
</evidence>
<dbReference type="Pfam" id="PF03841">
    <property type="entry name" value="SelA"/>
    <property type="match status" value="1"/>
</dbReference>
<comment type="similarity">
    <text evidence="7 8">Belongs to the SelA family.</text>
</comment>
<evidence type="ECO:0000256" key="3">
    <source>
        <dbReference type="ARBA" id="ARBA00022679"/>
    </source>
</evidence>
<dbReference type="OrthoDB" id="9787096at2"/>
<feature type="domain" description="L-seryl-tRNA selenium transferase N-terminal" evidence="10">
    <location>
        <begin position="22"/>
        <end position="59"/>
    </location>
</feature>
<proteinExistence type="inferred from homology"/>
<comment type="catalytic activity">
    <reaction evidence="8">
        <text>L-seryl-tRNA(Sec) + selenophosphate + H(+) = L-selenocysteinyl-tRNA(Sec) + phosphate</text>
        <dbReference type="Rhea" id="RHEA:22728"/>
        <dbReference type="Rhea" id="RHEA-COMP:9742"/>
        <dbReference type="Rhea" id="RHEA-COMP:9743"/>
        <dbReference type="ChEBI" id="CHEBI:15378"/>
        <dbReference type="ChEBI" id="CHEBI:16144"/>
        <dbReference type="ChEBI" id="CHEBI:43474"/>
        <dbReference type="ChEBI" id="CHEBI:78533"/>
        <dbReference type="ChEBI" id="CHEBI:78573"/>
        <dbReference type="EC" id="2.9.1.1"/>
    </reaction>
</comment>
<evidence type="ECO:0000256" key="8">
    <source>
        <dbReference type="HAMAP-Rule" id="MF_00423"/>
    </source>
</evidence>
<dbReference type="InterPro" id="IPR018319">
    <property type="entry name" value="SelA-like"/>
</dbReference>
<accession>A0A0C3EBM7</accession>
<protein>
    <recommendedName>
        <fullName evidence="8">L-seryl-tRNA(Sec) selenium transferase</fullName>
        <ecNumber evidence="8">2.9.1.1</ecNumber>
    </recommendedName>
    <alternativeName>
        <fullName evidence="8">Selenocysteine synthase</fullName>
        <shortName evidence="8">Sec synthase</shortName>
    </alternativeName>
    <alternativeName>
        <fullName evidence="8">Selenocysteinyl-tRNA(Sec) synthase</fullName>
    </alternativeName>
</protein>
<dbReference type="Pfam" id="PF12390">
    <property type="entry name" value="Se-cys_synth_N"/>
    <property type="match status" value="1"/>
</dbReference>
<dbReference type="InterPro" id="IPR025862">
    <property type="entry name" value="SelA_trans_N_dom"/>
</dbReference>
<evidence type="ECO:0000256" key="4">
    <source>
        <dbReference type="ARBA" id="ARBA00022898"/>
    </source>
</evidence>
<dbReference type="PANTHER" id="PTHR32328">
    <property type="entry name" value="L-SERYL-TRNA(SEC) SELENIUM TRANSFERASE"/>
    <property type="match status" value="1"/>
</dbReference>
<dbReference type="Proteomes" id="UP000031977">
    <property type="component" value="Unassembled WGS sequence"/>
</dbReference>
<dbReference type="STRING" id="50718.SU60_04805"/>
<evidence type="ECO:0000256" key="1">
    <source>
        <dbReference type="ARBA" id="ARBA00001933"/>
    </source>
</evidence>
<evidence type="ECO:0000256" key="6">
    <source>
        <dbReference type="ARBA" id="ARBA00023266"/>
    </source>
</evidence>
<dbReference type="NCBIfam" id="TIGR00474">
    <property type="entry name" value="selA"/>
    <property type="match status" value="1"/>
</dbReference>
<dbReference type="HAMAP" id="MF_00423">
    <property type="entry name" value="SelA"/>
    <property type="match status" value="1"/>
</dbReference>
<dbReference type="InterPro" id="IPR004534">
    <property type="entry name" value="SelA_trans"/>
</dbReference>
<evidence type="ECO:0000313" key="12">
    <source>
        <dbReference type="Proteomes" id="UP000031977"/>
    </source>
</evidence>
<comment type="function">
    <text evidence="8">Converts seryl-tRNA(Sec) to selenocysteinyl-tRNA(Sec) required for selenoprotein biosynthesis.</text>
</comment>
<dbReference type="Gene3D" id="3.40.640.10">
    <property type="entry name" value="Type I PLP-dependent aspartate aminotransferase-like (Major domain)"/>
    <property type="match status" value="1"/>
</dbReference>
<keyword evidence="6 8" id="KW-0711">Selenium</keyword>
<sequence length="470" mass="52005">MNSQSPQPPQRSEVSAPRINYRLPQVEQLLQLSILAPFIGLLSRPVVTDIIRTELESIRRSEDFKEKGTQDIDVNLRIIKRCERVTLQRQHRVINATGIVLHTNLGRSPLHTNVWEAVSDVNTGYTNLEITLENGKRGGRNGLLPTLVRSWLGAENVLLVNNNAASVYLVLLELAKGKEVIVSRGEQVQIGGGFRIPDILMLSGCKLVEVGTTNVTTADDYINAITEDTALVLMVHQSNFFIGGFTESPDIREVKRRLPSHVSLVIDQGSGMSNESFAPDETQLASYLDMGADLVCFSGDKILGGPQAGLIAGRDELIQRLGRNPMMRAFRCGRIILSLIEELLVRKLNQETSGQGIAERTLANLSNIRQWCEGLAQRWHHWVTFVELSTQVGGGTIPAQTYPGCGLVLNTPLKPQALLDHLRLGSPAILGYLHNNQVVLNLTTVLEEDQAAFVDRLDTFFHQLDRGDFS</sequence>
<keyword evidence="4 8" id="KW-0663">Pyridoxal phosphate</keyword>
<dbReference type="SUPFAM" id="SSF53383">
    <property type="entry name" value="PLP-dependent transferases"/>
    <property type="match status" value="1"/>
</dbReference>
<dbReference type="AlphaFoldDB" id="A0A0C3EBM7"/>
<reference evidence="11 12" key="1">
    <citation type="submission" date="2015-01" db="EMBL/GenBank/DDBJ databases">
        <title>Draft genome of Vibrio mytili type strain CAIM 528.</title>
        <authorList>
            <person name="Gonzalez-Castillo A."/>
            <person name="Gomez-Gil B."/>
            <person name="Enciso-Ibarra J."/>
        </authorList>
    </citation>
    <scope>NUCLEOTIDE SEQUENCE [LARGE SCALE GENOMIC DNA]</scope>
    <source>
        <strain evidence="11 12">CAIM 528</strain>
    </source>
</reference>
<dbReference type="GO" id="GO:0001717">
    <property type="term" value="P:conversion of seryl-tRNAsec to selenocys-tRNAsec"/>
    <property type="evidence" value="ECO:0007669"/>
    <property type="project" value="UniProtKB-UniRule"/>
</dbReference>
<dbReference type="GO" id="GO:0005737">
    <property type="term" value="C:cytoplasm"/>
    <property type="evidence" value="ECO:0007669"/>
    <property type="project" value="UniProtKB-SubCell"/>
</dbReference>
<keyword evidence="2 8" id="KW-0963">Cytoplasm</keyword>